<dbReference type="OrthoDB" id="1931063at2759"/>
<dbReference type="AlphaFoldDB" id="A0A1U7WAU0"/>
<dbReference type="PANTHER" id="PTHR46148">
    <property type="entry name" value="CHROMO DOMAIN-CONTAINING PROTEIN"/>
    <property type="match status" value="1"/>
</dbReference>
<dbReference type="Proteomes" id="UP000189701">
    <property type="component" value="Unplaced"/>
</dbReference>
<dbReference type="Pfam" id="PF24626">
    <property type="entry name" value="SH3_Tf2-1"/>
    <property type="match status" value="1"/>
</dbReference>
<reference evidence="3" key="2">
    <citation type="submission" date="2025-08" db="UniProtKB">
        <authorList>
            <consortium name="RefSeq"/>
        </authorList>
    </citation>
    <scope>IDENTIFICATION</scope>
    <source>
        <tissue evidence="3">Leaf</tissue>
    </source>
</reference>
<gene>
    <name evidence="3" type="primary">LOC104225613</name>
</gene>
<dbReference type="eggNOG" id="KOG0017">
    <property type="taxonomic scope" value="Eukaryota"/>
</dbReference>
<reference evidence="2" key="1">
    <citation type="journal article" date="2013" name="Genome Biol.">
        <title>Reference genomes and transcriptomes of Nicotiana sylvestris and Nicotiana tomentosiformis.</title>
        <authorList>
            <person name="Sierro N."/>
            <person name="Battey J.N."/>
            <person name="Ouadi S."/>
            <person name="Bovet L."/>
            <person name="Goepfert S."/>
            <person name="Bakaher N."/>
            <person name="Peitsch M.C."/>
            <person name="Ivanov N.V."/>
        </authorList>
    </citation>
    <scope>NUCLEOTIDE SEQUENCE [LARGE SCALE GENOMIC DNA]</scope>
</reference>
<name>A0A1U7WAU0_NICSY</name>
<accession>A0A1U7WAU0</accession>
<keyword evidence="2" id="KW-1185">Reference proteome</keyword>
<dbReference type="RefSeq" id="XP_009775758.1">
    <property type="nucleotide sequence ID" value="XM_009777456.1"/>
</dbReference>
<evidence type="ECO:0000313" key="3">
    <source>
        <dbReference type="RefSeq" id="XP_009775758.1"/>
    </source>
</evidence>
<proteinExistence type="predicted"/>
<dbReference type="PANTHER" id="PTHR46148:SF60">
    <property type="entry name" value="CHROMO DOMAIN-CONTAINING PROTEIN"/>
    <property type="match status" value="1"/>
</dbReference>
<evidence type="ECO:0000313" key="2">
    <source>
        <dbReference type="Proteomes" id="UP000189701"/>
    </source>
</evidence>
<organism evidence="2 3">
    <name type="scientific">Nicotiana sylvestris</name>
    <name type="common">Wood tobacco</name>
    <name type="synonym">South American tobacco</name>
    <dbReference type="NCBI Taxonomy" id="4096"/>
    <lineage>
        <taxon>Eukaryota</taxon>
        <taxon>Viridiplantae</taxon>
        <taxon>Streptophyta</taxon>
        <taxon>Embryophyta</taxon>
        <taxon>Tracheophyta</taxon>
        <taxon>Spermatophyta</taxon>
        <taxon>Magnoliopsida</taxon>
        <taxon>eudicotyledons</taxon>
        <taxon>Gunneridae</taxon>
        <taxon>Pentapetalae</taxon>
        <taxon>asterids</taxon>
        <taxon>lamiids</taxon>
        <taxon>Solanales</taxon>
        <taxon>Solanaceae</taxon>
        <taxon>Nicotianoideae</taxon>
        <taxon>Nicotianeae</taxon>
        <taxon>Nicotiana</taxon>
    </lineage>
</organism>
<evidence type="ECO:0000259" key="1">
    <source>
        <dbReference type="Pfam" id="PF24626"/>
    </source>
</evidence>
<dbReference type="InterPro" id="IPR016197">
    <property type="entry name" value="Chromo-like_dom_sf"/>
</dbReference>
<sequence>MAGENVLLRVSSMKGVMRFGKIAKLSPRFIGPFEILERVRVVAYRITLPPNLVGLHLVFHVYMLRKYHEDRSHVLEFSTVQLDKNLTYEKETIDILHRLVQKLRSKSILSVKVHWRSQPIKDATWESQSDIRSRYP</sequence>
<dbReference type="SUPFAM" id="SSF54160">
    <property type="entry name" value="Chromo domain-like"/>
    <property type="match status" value="1"/>
</dbReference>
<dbReference type="InterPro" id="IPR056924">
    <property type="entry name" value="SH3_Tf2-1"/>
</dbReference>
<protein>
    <submittedName>
        <fullName evidence="3">Uncharacterized protein LOC104225613</fullName>
    </submittedName>
</protein>
<feature type="domain" description="Tf2-1-like SH3-like" evidence="1">
    <location>
        <begin position="3"/>
        <end position="68"/>
    </location>
</feature>